<evidence type="ECO:0000256" key="1">
    <source>
        <dbReference type="SAM" id="MobiDB-lite"/>
    </source>
</evidence>
<dbReference type="RefSeq" id="WP_227389447.1">
    <property type="nucleotide sequence ID" value="NZ_JBHSCJ010000010.1"/>
</dbReference>
<sequence length="246" mass="26648">MNASHVFKQLMQQYGAEPDAKGVLDDPASKFDRPQEPPSRRLCSTRPRGFDARSALGGGVMALLLGSSPGRKLTGKAVKYGLVASLGVYAWNAWQGSQLRNERRGASEWDEGDARAMGDEHDDTFGGEHQEQHSEALLQAVIMAVRACGESDEQARQSVTQRMNALGADDELNAWVQTQLDAPLDAHSLAQQATSSRAAREIYLVSQVVASEQHASDNGWLDRLAGALGLDHDTVVELERRAARAG</sequence>
<dbReference type="Pfam" id="PF04391">
    <property type="entry name" value="DUF533"/>
    <property type="match status" value="1"/>
</dbReference>
<dbReference type="EMBL" id="WHVL01000002">
    <property type="protein sequence ID" value="MCB8888784.1"/>
    <property type="molecule type" value="Genomic_DNA"/>
</dbReference>
<accession>A0ABS8DRD9</accession>
<dbReference type="SUPFAM" id="SSF158682">
    <property type="entry name" value="TerB-like"/>
    <property type="match status" value="1"/>
</dbReference>
<protein>
    <submittedName>
        <fullName evidence="2">Tellurite resistance TerB family protein</fullName>
    </submittedName>
</protein>
<comment type="caution">
    <text evidence="2">The sequence shown here is derived from an EMBL/GenBank/DDBJ whole genome shotgun (WGS) entry which is preliminary data.</text>
</comment>
<evidence type="ECO:0000313" key="3">
    <source>
        <dbReference type="Proteomes" id="UP001319882"/>
    </source>
</evidence>
<organism evidence="2 3">
    <name type="scientific">Vreelandella malpeensis</name>
    <dbReference type="NCBI Taxonomy" id="1172368"/>
    <lineage>
        <taxon>Bacteria</taxon>
        <taxon>Pseudomonadati</taxon>
        <taxon>Pseudomonadota</taxon>
        <taxon>Gammaproteobacteria</taxon>
        <taxon>Oceanospirillales</taxon>
        <taxon>Halomonadaceae</taxon>
        <taxon>Vreelandella</taxon>
    </lineage>
</organism>
<feature type="compositionally biased region" description="Basic and acidic residues" evidence="1">
    <location>
        <begin position="18"/>
        <end position="39"/>
    </location>
</feature>
<dbReference type="CDD" id="cd07178">
    <property type="entry name" value="terB_like_YebE"/>
    <property type="match status" value="1"/>
</dbReference>
<feature type="region of interest" description="Disordered" evidence="1">
    <location>
        <begin position="18"/>
        <end position="48"/>
    </location>
</feature>
<evidence type="ECO:0000313" key="2">
    <source>
        <dbReference type="EMBL" id="MCB8888784.1"/>
    </source>
</evidence>
<keyword evidence="3" id="KW-1185">Reference proteome</keyword>
<dbReference type="InterPro" id="IPR029024">
    <property type="entry name" value="TerB-like"/>
</dbReference>
<gene>
    <name evidence="2" type="ORF">GEV37_06600</name>
</gene>
<reference evidence="2 3" key="1">
    <citation type="journal article" date="2021" name="Sci. Rep.">
        <title>Genome analysis of a halophilic bacterium Halomonas malpeensis YU-PRIM-29(T) reveals its exopolysaccharide and pigment producing capabilities.</title>
        <authorList>
            <person name="Athmika"/>
            <person name="Ghate S.D."/>
            <person name="Arun A.B."/>
            <person name="Rao S.S."/>
            <person name="Kumar S.T.A."/>
            <person name="Kandiyil M.K."/>
            <person name="Saptami K."/>
            <person name="Rekha P.D."/>
        </authorList>
    </citation>
    <scope>NUCLEOTIDE SEQUENCE [LARGE SCALE GENOMIC DNA]</scope>
    <source>
        <strain evidence="3">prim 29</strain>
    </source>
</reference>
<name>A0ABS8DRD9_9GAMM</name>
<dbReference type="Proteomes" id="UP001319882">
    <property type="component" value="Unassembled WGS sequence"/>
</dbReference>
<dbReference type="InterPro" id="IPR007486">
    <property type="entry name" value="YebE"/>
</dbReference>
<proteinExistence type="predicted"/>